<evidence type="ECO:0000256" key="3">
    <source>
        <dbReference type="ARBA" id="ARBA00023274"/>
    </source>
</evidence>
<reference evidence="6 7" key="1">
    <citation type="journal article" date="2015" name="Genome Biol. Evol.">
        <title>Phylogenomic analyses indicate that early fungi evolved digesting cell walls of algal ancestors of land plants.</title>
        <authorList>
            <person name="Chang Y."/>
            <person name="Wang S."/>
            <person name="Sekimoto S."/>
            <person name="Aerts A.L."/>
            <person name="Choi C."/>
            <person name="Clum A."/>
            <person name="LaButti K.M."/>
            <person name="Lindquist E.A."/>
            <person name="Yee Ngan C."/>
            <person name="Ohm R.A."/>
            <person name="Salamov A.A."/>
            <person name="Grigoriev I.V."/>
            <person name="Spatafora J.W."/>
            <person name="Berbee M.L."/>
        </authorList>
    </citation>
    <scope>NUCLEOTIDE SEQUENCE [LARGE SCALE GENOMIC DNA]</scope>
    <source>
        <strain evidence="6 7">NRRL 28638</strain>
    </source>
</reference>
<dbReference type="PROSITE" id="PS01108">
    <property type="entry name" value="RIBOSOMAL_L24"/>
    <property type="match status" value="1"/>
</dbReference>
<dbReference type="AlphaFoldDB" id="A0A137P6Z4"/>
<evidence type="ECO:0000256" key="1">
    <source>
        <dbReference type="ARBA" id="ARBA00010618"/>
    </source>
</evidence>
<dbReference type="SMART" id="SM00739">
    <property type="entry name" value="KOW"/>
    <property type="match status" value="1"/>
</dbReference>
<dbReference type="Pfam" id="PF17136">
    <property type="entry name" value="ribosomal_L24"/>
    <property type="match status" value="1"/>
</dbReference>
<dbReference type="OrthoDB" id="359154at2759"/>
<dbReference type="EMBL" id="KQ964493">
    <property type="protein sequence ID" value="KXN70780.1"/>
    <property type="molecule type" value="Genomic_DNA"/>
</dbReference>
<dbReference type="GO" id="GO:0003723">
    <property type="term" value="F:RNA binding"/>
    <property type="evidence" value="ECO:0007669"/>
    <property type="project" value="InterPro"/>
</dbReference>
<dbReference type="Proteomes" id="UP000070444">
    <property type="component" value="Unassembled WGS sequence"/>
</dbReference>
<dbReference type="PANTHER" id="PTHR12903">
    <property type="entry name" value="MITOCHONDRIAL RIBOSOMAL PROTEIN L24"/>
    <property type="match status" value="1"/>
</dbReference>
<dbReference type="NCBIfam" id="TIGR01079">
    <property type="entry name" value="rplX_bact"/>
    <property type="match status" value="1"/>
</dbReference>
<keyword evidence="7" id="KW-1185">Reference proteome</keyword>
<dbReference type="InterPro" id="IPR014722">
    <property type="entry name" value="Rib_uL2_dom2"/>
</dbReference>
<dbReference type="STRING" id="796925.A0A137P6Z4"/>
<dbReference type="InterPro" id="IPR008991">
    <property type="entry name" value="Translation_prot_SH3-like_sf"/>
</dbReference>
<dbReference type="InterPro" id="IPR003256">
    <property type="entry name" value="Ribosomal_uL24"/>
</dbReference>
<keyword evidence="3 4" id="KW-0687">Ribonucleoprotein</keyword>
<evidence type="ECO:0000313" key="6">
    <source>
        <dbReference type="EMBL" id="KXN70780.1"/>
    </source>
</evidence>
<dbReference type="GO" id="GO:0005840">
    <property type="term" value="C:ribosome"/>
    <property type="evidence" value="ECO:0007669"/>
    <property type="project" value="UniProtKB-KW"/>
</dbReference>
<dbReference type="OMA" id="DFEWRFT"/>
<dbReference type="InterPro" id="IPR005824">
    <property type="entry name" value="KOW"/>
</dbReference>
<dbReference type="Pfam" id="PF00467">
    <property type="entry name" value="KOW"/>
    <property type="match status" value="1"/>
</dbReference>
<dbReference type="GO" id="GO:1990904">
    <property type="term" value="C:ribonucleoprotein complex"/>
    <property type="evidence" value="ECO:0007669"/>
    <property type="project" value="UniProtKB-KW"/>
</dbReference>
<sequence>MSSRLGYFPKPINPDHLIKKWNIAKGDEVMIMAGKDKGEVGRVESVLRKQNKLIVVQKNLAWKHIRKEVNGKGGKVQKEMPIHYSNVMLLDPNTKRPTKIEVRKIEDSETGKLKNVRFVKGTNTAIPRPKDLSYQDDWADGPLDTLPEVVAKVTYTPNLKEYPIPRSVLNELRSPYREQYDLKQKAKKEAEKNAKN</sequence>
<accession>A0A137P6Z4</accession>
<evidence type="ECO:0000256" key="2">
    <source>
        <dbReference type="ARBA" id="ARBA00022980"/>
    </source>
</evidence>
<name>A0A137P6Z4_CONC2</name>
<dbReference type="InterPro" id="IPR041988">
    <property type="entry name" value="Ribosomal_uL24_KOW"/>
</dbReference>
<comment type="similarity">
    <text evidence="1 4">Belongs to the universal ribosomal protein uL24 family.</text>
</comment>
<dbReference type="InterPro" id="IPR057264">
    <property type="entry name" value="Ribosomal_uL24_C"/>
</dbReference>
<evidence type="ECO:0000313" key="7">
    <source>
        <dbReference type="Proteomes" id="UP000070444"/>
    </source>
</evidence>
<dbReference type="InterPro" id="IPR005825">
    <property type="entry name" value="Ribosomal_uL24_CS"/>
</dbReference>
<evidence type="ECO:0000256" key="4">
    <source>
        <dbReference type="RuleBase" id="RU003477"/>
    </source>
</evidence>
<dbReference type="CDD" id="cd06089">
    <property type="entry name" value="KOW_RPL26"/>
    <property type="match status" value="1"/>
</dbReference>
<dbReference type="GO" id="GO:0006412">
    <property type="term" value="P:translation"/>
    <property type="evidence" value="ECO:0007669"/>
    <property type="project" value="InterPro"/>
</dbReference>
<evidence type="ECO:0000259" key="5">
    <source>
        <dbReference type="SMART" id="SM00739"/>
    </source>
</evidence>
<proteinExistence type="inferred from homology"/>
<keyword evidence="2 4" id="KW-0689">Ribosomal protein</keyword>
<gene>
    <name evidence="6" type="ORF">CONCODRAFT_39032</name>
</gene>
<feature type="domain" description="KOW" evidence="5">
    <location>
        <begin position="22"/>
        <end position="49"/>
    </location>
</feature>
<organism evidence="6 7">
    <name type="scientific">Conidiobolus coronatus (strain ATCC 28846 / CBS 209.66 / NRRL 28638)</name>
    <name type="common">Delacroixia coronata</name>
    <dbReference type="NCBI Taxonomy" id="796925"/>
    <lineage>
        <taxon>Eukaryota</taxon>
        <taxon>Fungi</taxon>
        <taxon>Fungi incertae sedis</taxon>
        <taxon>Zoopagomycota</taxon>
        <taxon>Entomophthoromycotina</taxon>
        <taxon>Entomophthoromycetes</taxon>
        <taxon>Entomophthorales</taxon>
        <taxon>Ancylistaceae</taxon>
        <taxon>Conidiobolus</taxon>
    </lineage>
</organism>
<dbReference type="SUPFAM" id="SSF50104">
    <property type="entry name" value="Translation proteins SH3-like domain"/>
    <property type="match status" value="1"/>
</dbReference>
<dbReference type="HAMAP" id="MF_01326_B">
    <property type="entry name" value="Ribosomal_uL24_B"/>
    <property type="match status" value="1"/>
</dbReference>
<dbReference type="Gene3D" id="2.30.30.30">
    <property type="match status" value="1"/>
</dbReference>
<dbReference type="GO" id="GO:0003735">
    <property type="term" value="F:structural constituent of ribosome"/>
    <property type="evidence" value="ECO:0007669"/>
    <property type="project" value="InterPro"/>
</dbReference>
<protein>
    <submittedName>
        <fullName evidence="6">Ribosomal protein L24</fullName>
    </submittedName>
</protein>